<keyword evidence="6" id="KW-0863">Zinc-finger</keyword>
<reference evidence="9" key="1">
    <citation type="submission" date="2024-06" db="EMBL/GenBank/DDBJ databases">
        <authorList>
            <person name="Liu X."/>
            <person name="Lenzi L."/>
            <person name="Haldenby T S."/>
            <person name="Uol C."/>
        </authorList>
    </citation>
    <scope>NUCLEOTIDE SEQUENCE</scope>
</reference>
<comment type="subcellular location">
    <subcellularLocation>
        <location evidence="1 7">Membrane</location>
        <topology evidence="1 7">Multi-pass membrane protein</topology>
    </subcellularLocation>
</comment>
<keyword evidence="5 7" id="KW-0472">Membrane</keyword>
<dbReference type="InterPro" id="IPR004345">
    <property type="entry name" value="TB2_DP1_HVA22"/>
</dbReference>
<feature type="transmembrane region" description="Helical" evidence="7">
    <location>
        <begin position="87"/>
        <end position="110"/>
    </location>
</feature>
<dbReference type="PROSITE" id="PS00028">
    <property type="entry name" value="ZINC_FINGER_C2H2_1"/>
    <property type="match status" value="1"/>
</dbReference>
<keyword evidence="3 7" id="KW-0812">Transmembrane</keyword>
<evidence type="ECO:0000256" key="7">
    <source>
        <dbReference type="RuleBase" id="RU362006"/>
    </source>
</evidence>
<proteinExistence type="inferred from homology"/>
<comment type="similarity">
    <text evidence="2 7">Belongs to the DP1 family.</text>
</comment>
<dbReference type="Pfam" id="PF03134">
    <property type="entry name" value="TB2_DP1_HVA22"/>
    <property type="match status" value="1"/>
</dbReference>
<gene>
    <name evidence="9" type="ORF">CDAUBV1_LOCUS334</name>
</gene>
<evidence type="ECO:0000313" key="9">
    <source>
        <dbReference type="EMBL" id="CAL5129408.1"/>
    </source>
</evidence>
<name>A0AAV2SZ74_CALDB</name>
<dbReference type="AlphaFoldDB" id="A0AAV2SZ74"/>
<evidence type="ECO:0000256" key="6">
    <source>
        <dbReference type="PROSITE-ProRule" id="PRU00042"/>
    </source>
</evidence>
<evidence type="ECO:0000256" key="1">
    <source>
        <dbReference type="ARBA" id="ARBA00004141"/>
    </source>
</evidence>
<comment type="caution">
    <text evidence="9">The sequence shown here is derived from an EMBL/GenBank/DDBJ whole genome shotgun (WGS) entry which is preliminary data.</text>
</comment>
<protein>
    <recommendedName>
        <fullName evidence="7">Receptor expression-enhancing protein</fullName>
    </recommendedName>
</protein>
<evidence type="ECO:0000256" key="4">
    <source>
        <dbReference type="ARBA" id="ARBA00022989"/>
    </source>
</evidence>
<dbReference type="InterPro" id="IPR013087">
    <property type="entry name" value="Znf_C2H2_type"/>
</dbReference>
<dbReference type="PANTHER" id="PTHR12300">
    <property type="entry name" value="HVA22-LIKE PROTEINS"/>
    <property type="match status" value="1"/>
</dbReference>
<feature type="domain" description="C2H2-type" evidence="8">
    <location>
        <begin position="180"/>
        <end position="207"/>
    </location>
</feature>
<dbReference type="GO" id="GO:0008270">
    <property type="term" value="F:zinc ion binding"/>
    <property type="evidence" value="ECO:0007669"/>
    <property type="project" value="UniProtKB-KW"/>
</dbReference>
<keyword evidence="6" id="KW-0862">Zinc</keyword>
<dbReference type="EMBL" id="CAXLJL010000001">
    <property type="protein sequence ID" value="CAL5129408.1"/>
    <property type="molecule type" value="Genomic_DNA"/>
</dbReference>
<feature type="transmembrane region" description="Helical" evidence="7">
    <location>
        <begin position="31"/>
        <end position="51"/>
    </location>
</feature>
<dbReference type="GO" id="GO:0016020">
    <property type="term" value="C:membrane"/>
    <property type="evidence" value="ECO:0007669"/>
    <property type="project" value="UniProtKB-SubCell"/>
</dbReference>
<dbReference type="Proteomes" id="UP001497525">
    <property type="component" value="Unassembled WGS sequence"/>
</dbReference>
<keyword evidence="6" id="KW-0479">Metal-binding</keyword>
<evidence type="ECO:0000256" key="5">
    <source>
        <dbReference type="ARBA" id="ARBA00023136"/>
    </source>
</evidence>
<organism evidence="9 10">
    <name type="scientific">Calicophoron daubneyi</name>
    <name type="common">Rumen fluke</name>
    <name type="synonym">Paramphistomum daubneyi</name>
    <dbReference type="NCBI Taxonomy" id="300641"/>
    <lineage>
        <taxon>Eukaryota</taxon>
        <taxon>Metazoa</taxon>
        <taxon>Spiralia</taxon>
        <taxon>Lophotrochozoa</taxon>
        <taxon>Platyhelminthes</taxon>
        <taxon>Trematoda</taxon>
        <taxon>Digenea</taxon>
        <taxon>Plagiorchiida</taxon>
        <taxon>Pronocephalata</taxon>
        <taxon>Paramphistomoidea</taxon>
        <taxon>Paramphistomidae</taxon>
        <taxon>Calicophoron</taxon>
    </lineage>
</organism>
<evidence type="ECO:0000256" key="2">
    <source>
        <dbReference type="ARBA" id="ARBA00008573"/>
    </source>
</evidence>
<sequence length="210" mass="23909">MFQKFHSELKSSLSKENAFTRFLAACEAKSGVNRIVIVYIALAVLFLYLIIGHGTDVLVLFVGFLYPAYQSIKAIESHEKGDDTQWLVYWVVFVSLQLFEVCTLSLVYYIPLYSFLKCLFLLHCMAPFRENGSWIVYNKIIRPAFLKHSSAVDSALDSAAGMAKQVVNDGDYGSQCPEEAECLECGRFFRSPRGLASHRRVHFGFRRYDS</sequence>
<evidence type="ECO:0000259" key="8">
    <source>
        <dbReference type="PROSITE" id="PS50157"/>
    </source>
</evidence>
<keyword evidence="4 7" id="KW-1133">Transmembrane helix</keyword>
<evidence type="ECO:0000256" key="3">
    <source>
        <dbReference type="ARBA" id="ARBA00022692"/>
    </source>
</evidence>
<dbReference type="PROSITE" id="PS50157">
    <property type="entry name" value="ZINC_FINGER_C2H2_2"/>
    <property type="match status" value="1"/>
</dbReference>
<evidence type="ECO:0000313" key="10">
    <source>
        <dbReference type="Proteomes" id="UP001497525"/>
    </source>
</evidence>
<dbReference type="PANTHER" id="PTHR12300:SF161">
    <property type="entry name" value="RECEPTOR EXPRESSION-ENHANCING PROTEIN"/>
    <property type="match status" value="1"/>
</dbReference>
<accession>A0AAV2SZ74</accession>